<name>A0A481YNK2_9VIRU</name>
<accession>A0A481YNK2</accession>
<sequence length="411" mass="50000">MEDVLNYNNEYIKRIEKEYDNYNFNIEDISLCNTDKKFMEMLGYYVRKAFQNKNIKNILEYEERITPSVFILSFKENKYFKYKNKIKLIMKRYSILSKKYALNEYNIGVKISELRDKVPNFVFYFPMIISNNEISFAKTDGYYKDDIKHIILLMEHLQGHTLDAFLLNFEDIPTTINIFLQIILALNAINQYYDFEHKALHFGNIIIQKLDKERILTYKVKMKGKIVNINLKVYYLVKIFDYDKSYLGKKTDDDYATTEDLIHFYDYHKFKSYIPEDIREYISKIISNEYDTFLHKLIYKSGINKYLDFSKLEYTEFDCNKYLVKGKNIEFEKGNLYEIKDIIDEYFYRLYKEIESGINIDKLNNYVKELDAILNDIIRLDNHMQNKRYIKDKFKYLDDKYFLFFDKKLWL</sequence>
<evidence type="ECO:0008006" key="2">
    <source>
        <dbReference type="Google" id="ProtNLM"/>
    </source>
</evidence>
<evidence type="ECO:0000313" key="1">
    <source>
        <dbReference type="EMBL" id="QBK84872.1"/>
    </source>
</evidence>
<organism evidence="1">
    <name type="scientific">Pithovirus LCDPAC02</name>
    <dbReference type="NCBI Taxonomy" id="2506601"/>
    <lineage>
        <taxon>Viruses</taxon>
        <taxon>Pithoviruses</taxon>
    </lineage>
</organism>
<gene>
    <name evidence="1" type="ORF">LCDPAC02_00710</name>
</gene>
<dbReference type="InterPro" id="IPR011009">
    <property type="entry name" value="Kinase-like_dom_sf"/>
</dbReference>
<dbReference type="Pfam" id="PF12330">
    <property type="entry name" value="Haspin_kinase"/>
    <property type="match status" value="1"/>
</dbReference>
<dbReference type="EMBL" id="MK500299">
    <property type="protein sequence ID" value="QBK84872.1"/>
    <property type="molecule type" value="Genomic_DNA"/>
</dbReference>
<dbReference type="SUPFAM" id="SSF56112">
    <property type="entry name" value="Protein kinase-like (PK-like)"/>
    <property type="match status" value="1"/>
</dbReference>
<protein>
    <recommendedName>
        <fullName evidence="2">Protein kinase domain-containing protein</fullName>
    </recommendedName>
</protein>
<dbReference type="Gene3D" id="1.10.510.10">
    <property type="entry name" value="Transferase(Phosphotransferase) domain 1"/>
    <property type="match status" value="1"/>
</dbReference>
<proteinExistence type="predicted"/>
<reference evidence="1" key="1">
    <citation type="journal article" date="2019" name="MBio">
        <title>Virus Genomes from Deep Sea Sediments Expand the Ocean Megavirome and Support Independent Origins of Viral Gigantism.</title>
        <authorList>
            <person name="Backstrom D."/>
            <person name="Yutin N."/>
            <person name="Jorgensen S.L."/>
            <person name="Dharamshi J."/>
            <person name="Homa F."/>
            <person name="Zaremba-Niedwiedzka K."/>
            <person name="Spang A."/>
            <person name="Wolf Y.I."/>
            <person name="Koonin E.V."/>
            <person name="Ettema T.J."/>
        </authorList>
    </citation>
    <scope>NUCLEOTIDE SEQUENCE</scope>
</reference>